<keyword evidence="3" id="KW-1185">Reference proteome</keyword>
<accession>A0A3A3FS58</accession>
<keyword evidence="1" id="KW-0378">Hydrolase</keyword>
<evidence type="ECO:0000313" key="3">
    <source>
        <dbReference type="Proteomes" id="UP000265955"/>
    </source>
</evidence>
<dbReference type="OrthoDB" id="5296884at2"/>
<dbReference type="GO" id="GO:0004331">
    <property type="term" value="F:fructose-2,6-bisphosphate 2-phosphatase activity"/>
    <property type="evidence" value="ECO:0007669"/>
    <property type="project" value="TreeGrafter"/>
</dbReference>
<dbReference type="EMBL" id="QYUO01000001">
    <property type="protein sequence ID" value="RJF98094.1"/>
    <property type="molecule type" value="Genomic_DNA"/>
</dbReference>
<organism evidence="2 3">
    <name type="scientific">Noviherbaspirillum saxi</name>
    <dbReference type="NCBI Taxonomy" id="2320863"/>
    <lineage>
        <taxon>Bacteria</taxon>
        <taxon>Pseudomonadati</taxon>
        <taxon>Pseudomonadota</taxon>
        <taxon>Betaproteobacteria</taxon>
        <taxon>Burkholderiales</taxon>
        <taxon>Oxalobacteraceae</taxon>
        <taxon>Noviherbaspirillum</taxon>
    </lineage>
</organism>
<dbReference type="GO" id="GO:0043456">
    <property type="term" value="P:regulation of pentose-phosphate shunt"/>
    <property type="evidence" value="ECO:0007669"/>
    <property type="project" value="TreeGrafter"/>
</dbReference>
<dbReference type="Proteomes" id="UP000265955">
    <property type="component" value="Unassembled WGS sequence"/>
</dbReference>
<name>A0A3A3FS58_9BURK</name>
<dbReference type="SMART" id="SM00855">
    <property type="entry name" value="PGAM"/>
    <property type="match status" value="1"/>
</dbReference>
<dbReference type="GO" id="GO:0005829">
    <property type="term" value="C:cytosol"/>
    <property type="evidence" value="ECO:0007669"/>
    <property type="project" value="TreeGrafter"/>
</dbReference>
<dbReference type="PANTHER" id="PTHR46517:SF1">
    <property type="entry name" value="FRUCTOSE-2,6-BISPHOSPHATASE TIGAR"/>
    <property type="match status" value="1"/>
</dbReference>
<dbReference type="Pfam" id="PF00300">
    <property type="entry name" value="His_Phos_1"/>
    <property type="match status" value="1"/>
</dbReference>
<dbReference type="CDD" id="cd07067">
    <property type="entry name" value="HP_PGM_like"/>
    <property type="match status" value="1"/>
</dbReference>
<dbReference type="InterPro" id="IPR029033">
    <property type="entry name" value="His_PPase_superfam"/>
</dbReference>
<reference evidence="3" key="1">
    <citation type="submission" date="2018-09" db="EMBL/GenBank/DDBJ databases">
        <authorList>
            <person name="Zhu H."/>
        </authorList>
    </citation>
    <scope>NUCLEOTIDE SEQUENCE [LARGE SCALE GENOMIC DNA]</scope>
    <source>
        <strain evidence="3">K1R23-30</strain>
    </source>
</reference>
<evidence type="ECO:0000256" key="1">
    <source>
        <dbReference type="ARBA" id="ARBA00022801"/>
    </source>
</evidence>
<dbReference type="Gene3D" id="3.40.50.1240">
    <property type="entry name" value="Phosphoglycerate mutase-like"/>
    <property type="match status" value="1"/>
</dbReference>
<gene>
    <name evidence="2" type="ORF">D3871_05865</name>
</gene>
<comment type="caution">
    <text evidence="2">The sequence shown here is derived from an EMBL/GenBank/DDBJ whole genome shotgun (WGS) entry which is preliminary data.</text>
</comment>
<dbReference type="PANTHER" id="PTHR46517">
    <property type="entry name" value="FRUCTOSE-2,6-BISPHOSPHATASE TIGAR"/>
    <property type="match status" value="1"/>
</dbReference>
<dbReference type="GO" id="GO:0045820">
    <property type="term" value="P:negative regulation of glycolytic process"/>
    <property type="evidence" value="ECO:0007669"/>
    <property type="project" value="TreeGrafter"/>
</dbReference>
<sequence length="185" mass="20088">MRLYLIRHGKPEVEPGVCYGSTDLRVSEPEHARVLASLLPALPHGLPVYCSPLQRCRALAVAIADANGSANAIVDPRLAEMDFGAWEMRPWQNISQAEVDAWAADVVHYRPGGGETVLEVATRVRDFHESLRAQSVQTAIVVCHAGSLRLLSQCPHYGSVAEVARHAAAVMHDIGYGTLSILDCQ</sequence>
<dbReference type="RefSeq" id="WP_119768039.1">
    <property type="nucleotide sequence ID" value="NZ_QYUO01000001.1"/>
</dbReference>
<protein>
    <submittedName>
        <fullName evidence="2">Phosphoglycerate mutase</fullName>
    </submittedName>
</protein>
<dbReference type="InterPro" id="IPR013078">
    <property type="entry name" value="His_Pase_superF_clade-1"/>
</dbReference>
<dbReference type="AlphaFoldDB" id="A0A3A3FS58"/>
<dbReference type="SUPFAM" id="SSF53254">
    <property type="entry name" value="Phosphoglycerate mutase-like"/>
    <property type="match status" value="1"/>
</dbReference>
<dbReference type="InterPro" id="IPR051695">
    <property type="entry name" value="Phosphoglycerate_Mutase"/>
</dbReference>
<evidence type="ECO:0000313" key="2">
    <source>
        <dbReference type="EMBL" id="RJF98094.1"/>
    </source>
</evidence>
<proteinExistence type="predicted"/>